<keyword evidence="1 3" id="KW-0853">WD repeat</keyword>
<comment type="caution">
    <text evidence="5">The sequence shown here is derived from an EMBL/GenBank/DDBJ whole genome shotgun (WGS) entry which is preliminary data.</text>
</comment>
<evidence type="ECO:0000256" key="2">
    <source>
        <dbReference type="ARBA" id="ARBA00022737"/>
    </source>
</evidence>
<gene>
    <name evidence="5" type="ORF">MSPICULIGERA_LOCUS24129</name>
</gene>
<organism evidence="5 6">
    <name type="scientific">Mesorhabditis spiculigera</name>
    <dbReference type="NCBI Taxonomy" id="96644"/>
    <lineage>
        <taxon>Eukaryota</taxon>
        <taxon>Metazoa</taxon>
        <taxon>Ecdysozoa</taxon>
        <taxon>Nematoda</taxon>
        <taxon>Chromadorea</taxon>
        <taxon>Rhabditida</taxon>
        <taxon>Rhabditina</taxon>
        <taxon>Rhabditomorpha</taxon>
        <taxon>Rhabditoidea</taxon>
        <taxon>Rhabditidae</taxon>
        <taxon>Mesorhabditinae</taxon>
        <taxon>Mesorhabditis</taxon>
    </lineage>
</organism>
<dbReference type="InterPro" id="IPR051179">
    <property type="entry name" value="WD_repeat_multifunction"/>
</dbReference>
<reference evidence="5" key="1">
    <citation type="submission" date="2023-06" db="EMBL/GenBank/DDBJ databases">
        <authorList>
            <person name="Delattre M."/>
        </authorList>
    </citation>
    <scope>NUCLEOTIDE SEQUENCE</scope>
    <source>
        <strain evidence="5">AF72</strain>
    </source>
</reference>
<feature type="repeat" description="WD" evidence="3">
    <location>
        <begin position="51"/>
        <end position="86"/>
    </location>
</feature>
<evidence type="ECO:0000256" key="1">
    <source>
        <dbReference type="ARBA" id="ARBA00022574"/>
    </source>
</evidence>
<dbReference type="InterPro" id="IPR019775">
    <property type="entry name" value="WD40_repeat_CS"/>
</dbReference>
<dbReference type="Pfam" id="PF00400">
    <property type="entry name" value="WD40"/>
    <property type="match status" value="2"/>
</dbReference>
<sequence>MDSEGSDVENGMEHETVEVYEDGPIDQQLADGDGEEEGEAEPVQDDAIKAIYGHEKDVFCVSTSKTGRWLATGGEDDRAQIWDLTNQSDDPVLTIQHNDSVVSTAFNHSSTLLATADLSGRIVITQLSDLSMRTEIADSSDIEWMEWHRGSDILFAGDSDGTLWMWLISQAGVAQQKVYSAGSSPASAGHLLQDGRRLLVGYSDGQSKLWNLGDQSNCSLSCRSPVVAITSSTVSPLAAIGYENGNVFLVNTTPAENAGGGTLRVLDKYLAPGADTRRRGRPEDPEMEVDEAEEIGTAVESLQFSALHPWLAVGRNDGSVTVYDTQTQGMTRFSATNEGGMAVCRLFWLGYRLLTASVDGRIRLYDVRSGQMTRELCCGGDDILDMAIVEEEPQLKLVVACSGGAVRFMDC</sequence>
<evidence type="ECO:0000256" key="4">
    <source>
        <dbReference type="SAM" id="MobiDB-lite"/>
    </source>
</evidence>
<dbReference type="PROSITE" id="PS50294">
    <property type="entry name" value="WD_REPEATS_REGION"/>
    <property type="match status" value="1"/>
</dbReference>
<dbReference type="PANTHER" id="PTHR19857:SF8">
    <property type="entry name" value="ANGIO-ASSOCIATED MIGRATORY CELL PROTEIN"/>
    <property type="match status" value="1"/>
</dbReference>
<dbReference type="Gene3D" id="2.130.10.10">
    <property type="entry name" value="YVTN repeat-like/Quinoprotein amine dehydrogenase"/>
    <property type="match status" value="1"/>
</dbReference>
<feature type="region of interest" description="Disordered" evidence="4">
    <location>
        <begin position="1"/>
        <end position="42"/>
    </location>
</feature>
<dbReference type="PROSITE" id="PS50082">
    <property type="entry name" value="WD_REPEATS_2"/>
    <property type="match status" value="1"/>
</dbReference>
<dbReference type="InterPro" id="IPR001680">
    <property type="entry name" value="WD40_rpt"/>
</dbReference>
<feature type="non-terminal residue" evidence="5">
    <location>
        <position position="411"/>
    </location>
</feature>
<accession>A0AA36DGI7</accession>
<keyword evidence="2" id="KW-0677">Repeat</keyword>
<evidence type="ECO:0000256" key="3">
    <source>
        <dbReference type="PROSITE-ProRule" id="PRU00221"/>
    </source>
</evidence>
<dbReference type="SMART" id="SM00320">
    <property type="entry name" value="WD40"/>
    <property type="match status" value="8"/>
</dbReference>
<dbReference type="AlphaFoldDB" id="A0AA36DGI7"/>
<name>A0AA36DGI7_9BILA</name>
<dbReference type="SUPFAM" id="SSF50978">
    <property type="entry name" value="WD40 repeat-like"/>
    <property type="match status" value="1"/>
</dbReference>
<evidence type="ECO:0000313" key="6">
    <source>
        <dbReference type="Proteomes" id="UP001177023"/>
    </source>
</evidence>
<dbReference type="EMBL" id="CATQJA010002707">
    <property type="protein sequence ID" value="CAJ0586121.1"/>
    <property type="molecule type" value="Genomic_DNA"/>
</dbReference>
<evidence type="ECO:0000313" key="5">
    <source>
        <dbReference type="EMBL" id="CAJ0586121.1"/>
    </source>
</evidence>
<dbReference type="InterPro" id="IPR036322">
    <property type="entry name" value="WD40_repeat_dom_sf"/>
</dbReference>
<dbReference type="PANTHER" id="PTHR19857">
    <property type="entry name" value="MITOCHONDRIAL DIVISION PROTEIN 1-RELATED"/>
    <property type="match status" value="1"/>
</dbReference>
<dbReference type="Proteomes" id="UP001177023">
    <property type="component" value="Unassembled WGS sequence"/>
</dbReference>
<dbReference type="PROSITE" id="PS00678">
    <property type="entry name" value="WD_REPEATS_1"/>
    <property type="match status" value="1"/>
</dbReference>
<dbReference type="InterPro" id="IPR015943">
    <property type="entry name" value="WD40/YVTN_repeat-like_dom_sf"/>
</dbReference>
<feature type="compositionally biased region" description="Acidic residues" evidence="4">
    <location>
        <begin position="32"/>
        <end position="42"/>
    </location>
</feature>
<proteinExistence type="predicted"/>
<evidence type="ECO:0008006" key="7">
    <source>
        <dbReference type="Google" id="ProtNLM"/>
    </source>
</evidence>
<protein>
    <recommendedName>
        <fullName evidence="7">Angio-associated migratory cell protein</fullName>
    </recommendedName>
</protein>
<keyword evidence="6" id="KW-1185">Reference proteome</keyword>